<proteinExistence type="predicted"/>
<evidence type="ECO:0000313" key="2">
    <source>
        <dbReference type="Proteomes" id="UP001551584"/>
    </source>
</evidence>
<gene>
    <name evidence="1" type="ORF">AB0D95_02885</name>
</gene>
<evidence type="ECO:0000313" key="1">
    <source>
        <dbReference type="EMBL" id="MEU9576227.1"/>
    </source>
</evidence>
<reference evidence="1 2" key="1">
    <citation type="submission" date="2024-06" db="EMBL/GenBank/DDBJ databases">
        <title>The Natural Products Discovery Center: Release of the First 8490 Sequenced Strains for Exploring Actinobacteria Biosynthetic Diversity.</title>
        <authorList>
            <person name="Kalkreuter E."/>
            <person name="Kautsar S.A."/>
            <person name="Yang D."/>
            <person name="Bader C.D."/>
            <person name="Teijaro C.N."/>
            <person name="Fluegel L."/>
            <person name="Davis C.M."/>
            <person name="Simpson J.R."/>
            <person name="Lauterbach L."/>
            <person name="Steele A.D."/>
            <person name="Gui C."/>
            <person name="Meng S."/>
            <person name="Li G."/>
            <person name="Viehrig K."/>
            <person name="Ye F."/>
            <person name="Su P."/>
            <person name="Kiefer A.F."/>
            <person name="Nichols A."/>
            <person name="Cepeda A.J."/>
            <person name="Yan W."/>
            <person name="Fan B."/>
            <person name="Jiang Y."/>
            <person name="Adhikari A."/>
            <person name="Zheng C.-J."/>
            <person name="Schuster L."/>
            <person name="Cowan T.M."/>
            <person name="Smanski M.J."/>
            <person name="Chevrette M.G."/>
            <person name="De Carvalho L.P.S."/>
            <person name="Shen B."/>
        </authorList>
    </citation>
    <scope>NUCLEOTIDE SEQUENCE [LARGE SCALE GENOMIC DNA]</scope>
    <source>
        <strain evidence="1 2">NPDC048117</strain>
    </source>
</reference>
<dbReference type="EMBL" id="JBEZNA010000004">
    <property type="protein sequence ID" value="MEU9576227.1"/>
    <property type="molecule type" value="Genomic_DNA"/>
</dbReference>
<keyword evidence="2" id="KW-1185">Reference proteome</keyword>
<accession>A0ABV3EJ79</accession>
<sequence length="82" mass="9080">MPKRFDIQFTPSLPGKKALVGVATEEGFTWLVAEGHMSGQCREEMLEATRAVGFCQMWADLWAEQHEEDDAAPEPDLEAGAN</sequence>
<name>A0ABV3EJ79_9ACTN</name>
<protein>
    <submittedName>
        <fullName evidence="1">Uncharacterized protein</fullName>
    </submittedName>
</protein>
<dbReference type="Proteomes" id="UP001551584">
    <property type="component" value="Unassembled WGS sequence"/>
</dbReference>
<comment type="caution">
    <text evidence="1">The sequence shown here is derived from an EMBL/GenBank/DDBJ whole genome shotgun (WGS) entry which is preliminary data.</text>
</comment>
<organism evidence="1 2">
    <name type="scientific">Streptomyces chilikensis</name>
    <dbReference type="NCBI Taxonomy" id="1194079"/>
    <lineage>
        <taxon>Bacteria</taxon>
        <taxon>Bacillati</taxon>
        <taxon>Actinomycetota</taxon>
        <taxon>Actinomycetes</taxon>
        <taxon>Kitasatosporales</taxon>
        <taxon>Streptomycetaceae</taxon>
        <taxon>Streptomyces</taxon>
    </lineage>
</organism>
<dbReference type="RefSeq" id="WP_359268302.1">
    <property type="nucleotide sequence ID" value="NZ_JBEZNA010000004.1"/>
</dbReference>